<evidence type="ECO:0000256" key="3">
    <source>
        <dbReference type="ARBA" id="ARBA00022670"/>
    </source>
</evidence>
<evidence type="ECO:0000256" key="8">
    <source>
        <dbReference type="ARBA" id="ARBA00023049"/>
    </source>
</evidence>
<evidence type="ECO:0000256" key="4">
    <source>
        <dbReference type="ARBA" id="ARBA00022723"/>
    </source>
</evidence>
<keyword evidence="5 11" id="KW-0732">Signal</keyword>
<dbReference type="GO" id="GO:0046872">
    <property type="term" value="F:metal ion binding"/>
    <property type="evidence" value="ECO:0007669"/>
    <property type="project" value="UniProtKB-UniRule"/>
</dbReference>
<dbReference type="CDD" id="cd09597">
    <property type="entry name" value="M4_TLP"/>
    <property type="match status" value="1"/>
</dbReference>
<dbReference type="PANTHER" id="PTHR33794">
    <property type="entry name" value="BACILLOLYSIN"/>
    <property type="match status" value="1"/>
</dbReference>
<dbReference type="InterPro" id="IPR011096">
    <property type="entry name" value="FTP_domain"/>
</dbReference>
<organism evidence="16 17">
    <name type="scientific">Clostridium perfringens</name>
    <dbReference type="NCBI Taxonomy" id="1502"/>
    <lineage>
        <taxon>Bacteria</taxon>
        <taxon>Bacillati</taxon>
        <taxon>Bacillota</taxon>
        <taxon>Clostridia</taxon>
        <taxon>Eubacteriales</taxon>
        <taxon>Clostridiaceae</taxon>
        <taxon>Clostridium</taxon>
    </lineage>
</organism>
<evidence type="ECO:0000256" key="6">
    <source>
        <dbReference type="ARBA" id="ARBA00022801"/>
    </source>
</evidence>
<dbReference type="Pfam" id="PF07504">
    <property type="entry name" value="FTP"/>
    <property type="match status" value="1"/>
</dbReference>
<keyword evidence="8 11" id="KW-0482">Metalloprotease</keyword>
<dbReference type="EC" id="3.4.24.-" evidence="11"/>
<keyword evidence="11" id="KW-0964">Secreted</keyword>
<dbReference type="GO" id="GO:0006508">
    <property type="term" value="P:proteolysis"/>
    <property type="evidence" value="ECO:0007669"/>
    <property type="project" value="UniProtKB-KW"/>
</dbReference>
<dbReference type="InterPro" id="IPR023612">
    <property type="entry name" value="Peptidase_M4"/>
</dbReference>
<evidence type="ECO:0000256" key="9">
    <source>
        <dbReference type="ARBA" id="ARBA00023145"/>
    </source>
</evidence>
<dbReference type="Gene3D" id="3.10.450.490">
    <property type="match status" value="1"/>
</dbReference>
<dbReference type="Gene3D" id="3.10.450.40">
    <property type="match status" value="1"/>
</dbReference>
<name>A0AAP6WPG8_CLOPF</name>
<comment type="similarity">
    <text evidence="2 11">Belongs to the peptidase M4 family.</text>
</comment>
<dbReference type="EMBL" id="JAALLZ010000012">
    <property type="protein sequence ID" value="NGU31533.1"/>
    <property type="molecule type" value="Genomic_DNA"/>
</dbReference>
<dbReference type="InterPro" id="IPR025711">
    <property type="entry name" value="PepSY"/>
</dbReference>
<feature type="domain" description="PepSY" evidence="14">
    <location>
        <begin position="161"/>
        <end position="229"/>
    </location>
</feature>
<feature type="domain" description="Peptidase M4 C-terminal" evidence="13">
    <location>
        <begin position="386"/>
        <end position="552"/>
    </location>
</feature>
<dbReference type="Gene3D" id="1.10.390.10">
    <property type="entry name" value="Neutral Protease Domain 2"/>
    <property type="match status" value="1"/>
</dbReference>
<evidence type="ECO:0000256" key="1">
    <source>
        <dbReference type="ARBA" id="ARBA00001947"/>
    </source>
</evidence>
<dbReference type="SUPFAM" id="SSF55486">
    <property type="entry name" value="Metalloproteases ('zincins'), catalytic domain"/>
    <property type="match status" value="1"/>
</dbReference>
<feature type="active site" evidence="10">
    <location>
        <position position="375"/>
    </location>
</feature>
<keyword evidence="9" id="KW-0865">Zymogen</keyword>
<keyword evidence="6 11" id="KW-0378">Hydrolase</keyword>
<evidence type="ECO:0000256" key="10">
    <source>
        <dbReference type="PIRSR" id="PIRSR623612-1"/>
    </source>
</evidence>
<evidence type="ECO:0000259" key="15">
    <source>
        <dbReference type="Pfam" id="PF07504"/>
    </source>
</evidence>
<feature type="domain" description="Peptidase M4" evidence="12">
    <location>
        <begin position="239"/>
        <end position="381"/>
    </location>
</feature>
<dbReference type="RefSeq" id="WP_003459038.1">
    <property type="nucleotide sequence ID" value="NZ_CATNWX010000013.1"/>
</dbReference>
<feature type="chain" id="PRO_5042663879" description="Neutral metalloproteinase" evidence="11">
    <location>
        <begin position="26"/>
        <end position="553"/>
    </location>
</feature>
<dbReference type="Proteomes" id="UP000481454">
    <property type="component" value="Unassembled WGS sequence"/>
</dbReference>
<protein>
    <recommendedName>
        <fullName evidence="11">Neutral metalloproteinase</fullName>
        <ecNumber evidence="11">3.4.24.-</ecNumber>
    </recommendedName>
</protein>
<evidence type="ECO:0000313" key="16">
    <source>
        <dbReference type="EMBL" id="NGU31533.1"/>
    </source>
</evidence>
<comment type="function">
    <text evidence="11">Extracellular zinc metalloprotease.</text>
</comment>
<dbReference type="Gene3D" id="3.10.170.10">
    <property type="match status" value="1"/>
</dbReference>
<dbReference type="InterPro" id="IPR013856">
    <property type="entry name" value="Peptidase_M4_domain"/>
</dbReference>
<evidence type="ECO:0000256" key="2">
    <source>
        <dbReference type="ARBA" id="ARBA00009388"/>
    </source>
</evidence>
<comment type="cofactor">
    <cofactor evidence="1 11">
        <name>Zn(2+)</name>
        <dbReference type="ChEBI" id="CHEBI:29105"/>
    </cofactor>
</comment>
<dbReference type="Pfam" id="PF03413">
    <property type="entry name" value="PepSY"/>
    <property type="match status" value="1"/>
</dbReference>
<evidence type="ECO:0000256" key="7">
    <source>
        <dbReference type="ARBA" id="ARBA00022833"/>
    </source>
</evidence>
<feature type="active site" description="Proton donor" evidence="10">
    <location>
        <position position="478"/>
    </location>
</feature>
<comment type="caution">
    <text evidence="16">The sequence shown here is derived from an EMBL/GenBank/DDBJ whole genome shotgun (WGS) entry which is preliminary data.</text>
</comment>
<gene>
    <name evidence="16" type="ORF">G6Z34_15775</name>
</gene>
<proteinExistence type="inferred from homology"/>
<feature type="domain" description="FTP" evidence="15">
    <location>
        <begin position="98"/>
        <end position="146"/>
    </location>
</feature>
<evidence type="ECO:0000256" key="5">
    <source>
        <dbReference type="ARBA" id="ARBA00022729"/>
    </source>
</evidence>
<comment type="subcellular location">
    <subcellularLocation>
        <location evidence="11">Secreted</location>
    </subcellularLocation>
</comment>
<accession>A0AAP6WPG8</accession>
<dbReference type="AlphaFoldDB" id="A0AAP6WPG8"/>
<dbReference type="GO" id="GO:0005576">
    <property type="term" value="C:extracellular region"/>
    <property type="evidence" value="ECO:0007669"/>
    <property type="project" value="UniProtKB-SubCell"/>
</dbReference>
<dbReference type="PRINTS" id="PR00730">
    <property type="entry name" value="THERMOLYSIN"/>
</dbReference>
<keyword evidence="3 11" id="KW-0645">Protease</keyword>
<dbReference type="InterPro" id="IPR027268">
    <property type="entry name" value="Peptidase_M4/M1_CTD_sf"/>
</dbReference>
<keyword evidence="4" id="KW-0479">Metal-binding</keyword>
<evidence type="ECO:0000259" key="12">
    <source>
        <dbReference type="Pfam" id="PF01447"/>
    </source>
</evidence>
<dbReference type="Pfam" id="PF02868">
    <property type="entry name" value="Peptidase_M4_C"/>
    <property type="match status" value="1"/>
</dbReference>
<reference evidence="16 17" key="1">
    <citation type="submission" date="2020-02" db="EMBL/GenBank/DDBJ databases">
        <title>Genomic Insights into the Phylogeny and Genetic Plasticity of the Human and Animal Enteric Pathogen Clostridium perfringens.</title>
        <authorList>
            <person name="Feng Y."/>
            <person name="Hu Y."/>
        </authorList>
    </citation>
    <scope>NUCLEOTIDE SEQUENCE [LARGE SCALE GENOMIC DNA]</scope>
    <source>
        <strain evidence="16 17">CP-40</strain>
    </source>
</reference>
<evidence type="ECO:0000313" key="17">
    <source>
        <dbReference type="Proteomes" id="UP000481454"/>
    </source>
</evidence>
<dbReference type="Pfam" id="PF01447">
    <property type="entry name" value="Peptidase_M4"/>
    <property type="match status" value="1"/>
</dbReference>
<dbReference type="InterPro" id="IPR050728">
    <property type="entry name" value="Zinc_Metalloprotease_M4"/>
</dbReference>
<feature type="signal peptide" evidence="11">
    <location>
        <begin position="1"/>
        <end position="25"/>
    </location>
</feature>
<keyword evidence="7 11" id="KW-0862">Zinc</keyword>
<dbReference type="GO" id="GO:0004222">
    <property type="term" value="F:metalloendopeptidase activity"/>
    <property type="evidence" value="ECO:0007669"/>
    <property type="project" value="UniProtKB-UniRule"/>
</dbReference>
<sequence>MKKILISLLTVAAIVTMNSSHIVSAIEEGQQMKSKTEIIQQISEDTNGKEEIFMDESDGVQIFIKGNLDLNTGVSKDTVLSYLENNRSLFNFKNNDLNFRIDKYETDDLGFTHVKLKETYKGKDVYGREMTVHFDKSGEINSITGTLEDRIQSITKKNTQAISSSSAIEIAKSSKSYDILSEEPKAENYIYFKDGKAYDVYRVNIVYDTPEFASWEIFVDIYSGDIIEEKSLMREFNTTGSGIAVNGDLTNLNVYKYGNKYYLQDRTKDMSGYINTYTANHRYTDNGSLIYNYTQDINDPAAVSAHSYAGVVYDFYKNIFNRNSIDDNGMSIDSVVHYGSNYNNAYWNGYKMIYGDGDNVNFTMLSGDLDVVGHEMTHGVVTNTCNLNYENQSGALNESISDVFGVLIQTYEKYDVKNGGDWIFNPSDWVIGDEIYTPGIKGDALRSLANPTLYDQPDHMKNYYNLPNTENGDYGGVHINSGIPNKAAYNLASTLGCEKTARIYYRATTQYFNSTTSFVEARLGLVQAAKDLYGNNSLEAEAVGNAFSNVGIN</sequence>
<evidence type="ECO:0000259" key="14">
    <source>
        <dbReference type="Pfam" id="PF03413"/>
    </source>
</evidence>
<dbReference type="InterPro" id="IPR001570">
    <property type="entry name" value="Peptidase_M4_C_domain"/>
</dbReference>
<evidence type="ECO:0000256" key="11">
    <source>
        <dbReference type="RuleBase" id="RU366073"/>
    </source>
</evidence>
<dbReference type="PANTHER" id="PTHR33794:SF1">
    <property type="entry name" value="BACILLOLYSIN"/>
    <property type="match status" value="1"/>
</dbReference>
<evidence type="ECO:0000259" key="13">
    <source>
        <dbReference type="Pfam" id="PF02868"/>
    </source>
</evidence>